<accession>A0ABW9LY25</accession>
<name>A0ABW9LY25_9MYCO</name>
<comment type="caution">
    <text evidence="6">The sequence shown here is derived from an EMBL/GenBank/DDBJ whole genome shotgun (WGS) entry which is preliminary data.</text>
</comment>
<evidence type="ECO:0000256" key="3">
    <source>
        <dbReference type="ARBA" id="ARBA00023163"/>
    </source>
</evidence>
<dbReference type="Pfam" id="PF00440">
    <property type="entry name" value="TetR_N"/>
    <property type="match status" value="1"/>
</dbReference>
<sequence length="207" mass="23547">MEKDDGRSADSPRPMTRRRIETRQRLLDAAFAVFAAKGFGRTRIDDICQASGYTKGAFYSNFGTLDELFLALYREQSREFAEHTVRFLDAEPFETVDATIQAWAQALPINRDWLLINTDFVLYAARRPDVQLELATERSQMREDFARMIAGHIGDRVSRLPESLPTPVDVARALVTVYDGAIAQLILDMDEQAVRRHFADIASALFR</sequence>
<evidence type="ECO:0000256" key="1">
    <source>
        <dbReference type="ARBA" id="ARBA00023015"/>
    </source>
</evidence>
<feature type="DNA-binding region" description="H-T-H motif" evidence="4">
    <location>
        <begin position="43"/>
        <end position="62"/>
    </location>
</feature>
<reference evidence="6 7" key="1">
    <citation type="submission" date="2024-12" db="EMBL/GenBank/DDBJ databases">
        <title>The coexistence of Mycolicibacterium septicum and Mycolicibacterium nivoides in clinical samples.</title>
        <authorList>
            <person name="Wang C."/>
            <person name="Feng Y."/>
            <person name="Zong Z."/>
        </authorList>
    </citation>
    <scope>NUCLEOTIDE SEQUENCE [LARGE SCALE GENOMIC DNA]</scope>
    <source>
        <strain evidence="6 7">120310</strain>
    </source>
</reference>
<dbReference type="EMBL" id="JBKBDE010000006">
    <property type="protein sequence ID" value="MFN6552364.1"/>
    <property type="molecule type" value="Genomic_DNA"/>
</dbReference>
<dbReference type="PANTHER" id="PTHR47506">
    <property type="entry name" value="TRANSCRIPTIONAL REGULATORY PROTEIN"/>
    <property type="match status" value="1"/>
</dbReference>
<evidence type="ECO:0000259" key="5">
    <source>
        <dbReference type="PROSITE" id="PS50977"/>
    </source>
</evidence>
<dbReference type="PRINTS" id="PR00455">
    <property type="entry name" value="HTHTETR"/>
</dbReference>
<keyword evidence="2 4" id="KW-0238">DNA-binding</keyword>
<gene>
    <name evidence="6" type="ORF">ACK4CP_18360</name>
</gene>
<evidence type="ECO:0000256" key="2">
    <source>
        <dbReference type="ARBA" id="ARBA00023125"/>
    </source>
</evidence>
<keyword evidence="1" id="KW-0805">Transcription regulation</keyword>
<dbReference type="InterPro" id="IPR001647">
    <property type="entry name" value="HTH_TetR"/>
</dbReference>
<dbReference type="PROSITE" id="PS50977">
    <property type="entry name" value="HTH_TETR_2"/>
    <property type="match status" value="1"/>
</dbReference>
<proteinExistence type="predicted"/>
<feature type="domain" description="HTH tetR-type" evidence="5">
    <location>
        <begin position="20"/>
        <end position="80"/>
    </location>
</feature>
<evidence type="ECO:0000313" key="7">
    <source>
        <dbReference type="Proteomes" id="UP001635817"/>
    </source>
</evidence>
<dbReference type="PANTHER" id="PTHR47506:SF6">
    <property type="entry name" value="HTH-TYPE TRANSCRIPTIONAL REPRESSOR NEMR"/>
    <property type="match status" value="1"/>
</dbReference>
<dbReference type="Gene3D" id="1.10.357.10">
    <property type="entry name" value="Tetracycline Repressor, domain 2"/>
    <property type="match status" value="1"/>
</dbReference>
<keyword evidence="7" id="KW-1185">Reference proteome</keyword>
<dbReference type="Proteomes" id="UP001635817">
    <property type="component" value="Unassembled WGS sequence"/>
</dbReference>
<dbReference type="RefSeq" id="WP_409550868.1">
    <property type="nucleotide sequence ID" value="NZ_JBKBDE010000006.1"/>
</dbReference>
<evidence type="ECO:0000313" key="6">
    <source>
        <dbReference type="EMBL" id="MFN6552364.1"/>
    </source>
</evidence>
<evidence type="ECO:0000256" key="4">
    <source>
        <dbReference type="PROSITE-ProRule" id="PRU00335"/>
    </source>
</evidence>
<organism evidence="6 7">
    <name type="scientific">Mycolicibacterium septicum</name>
    <dbReference type="NCBI Taxonomy" id="98668"/>
    <lineage>
        <taxon>Bacteria</taxon>
        <taxon>Bacillati</taxon>
        <taxon>Actinomycetota</taxon>
        <taxon>Actinomycetes</taxon>
        <taxon>Mycobacteriales</taxon>
        <taxon>Mycobacteriaceae</taxon>
        <taxon>Mycolicibacterium</taxon>
    </lineage>
</organism>
<protein>
    <submittedName>
        <fullName evidence="6">TetR/AcrR family transcriptional regulator</fullName>
    </submittedName>
</protein>
<dbReference type="InterPro" id="IPR009057">
    <property type="entry name" value="Homeodomain-like_sf"/>
</dbReference>
<keyword evidence="3" id="KW-0804">Transcription</keyword>
<dbReference type="SUPFAM" id="SSF46689">
    <property type="entry name" value="Homeodomain-like"/>
    <property type="match status" value="1"/>
</dbReference>